<keyword evidence="1" id="KW-1133">Transmembrane helix</keyword>
<comment type="caution">
    <text evidence="2">The sequence shown here is derived from an EMBL/GenBank/DDBJ whole genome shotgun (WGS) entry which is preliminary data.</text>
</comment>
<protein>
    <submittedName>
        <fullName evidence="2">Uncharacterized protein</fullName>
    </submittedName>
</protein>
<accession>A0A2W0CF33</accession>
<name>A0A2W0CF33_9BACL</name>
<evidence type="ECO:0000313" key="3">
    <source>
        <dbReference type="Proteomes" id="UP000247459"/>
    </source>
</evidence>
<keyword evidence="1" id="KW-0812">Transmembrane</keyword>
<sequence length="54" mass="6461">MVDKEVREIEELIFFVCILMMTVTLLSIEVKTKKIMQEQARINQKLEQFLEKDS</sequence>
<dbReference type="EMBL" id="PRLG01000020">
    <property type="protein sequence ID" value="PYY28662.1"/>
    <property type="molecule type" value="Genomic_DNA"/>
</dbReference>
<feature type="transmembrane region" description="Helical" evidence="1">
    <location>
        <begin position="12"/>
        <end position="30"/>
    </location>
</feature>
<evidence type="ECO:0000313" key="2">
    <source>
        <dbReference type="EMBL" id="PYY28662.1"/>
    </source>
</evidence>
<organism evidence="2 3">
    <name type="scientific">Paenibacillus illinoisensis</name>
    <dbReference type="NCBI Taxonomy" id="59845"/>
    <lineage>
        <taxon>Bacteria</taxon>
        <taxon>Bacillati</taxon>
        <taxon>Bacillota</taxon>
        <taxon>Bacilli</taxon>
        <taxon>Bacillales</taxon>
        <taxon>Paenibacillaceae</taxon>
        <taxon>Paenibacillus</taxon>
    </lineage>
</organism>
<dbReference type="Proteomes" id="UP000247459">
    <property type="component" value="Unassembled WGS sequence"/>
</dbReference>
<keyword evidence="1" id="KW-0472">Membrane</keyword>
<reference evidence="2 3" key="1">
    <citation type="submission" date="2018-01" db="EMBL/GenBank/DDBJ databases">
        <title>Genome sequence of the PGP bacterium Paenibacillus illinoisensis E3.</title>
        <authorList>
            <person name="Rolli E."/>
            <person name="Marasco R."/>
            <person name="Bessem C."/>
            <person name="Michoud G."/>
            <person name="Gaiarsa S."/>
            <person name="Borin S."/>
            <person name="Daffonchio D."/>
        </authorList>
    </citation>
    <scope>NUCLEOTIDE SEQUENCE [LARGE SCALE GENOMIC DNA]</scope>
    <source>
        <strain evidence="2 3">E3</strain>
    </source>
</reference>
<evidence type="ECO:0000256" key="1">
    <source>
        <dbReference type="SAM" id="Phobius"/>
    </source>
</evidence>
<dbReference type="AlphaFoldDB" id="A0A2W0CF33"/>
<gene>
    <name evidence="2" type="ORF">PIL02S_03868</name>
</gene>
<proteinExistence type="predicted"/>